<dbReference type="GO" id="GO:0020037">
    <property type="term" value="F:heme binding"/>
    <property type="evidence" value="ECO:0007669"/>
    <property type="project" value="InterPro"/>
</dbReference>
<keyword evidence="7" id="KW-0349">Heme</keyword>
<evidence type="ECO:0000256" key="2">
    <source>
        <dbReference type="ARBA" id="ARBA00004685"/>
    </source>
</evidence>
<dbReference type="InterPro" id="IPR001128">
    <property type="entry name" value="Cyt_P450"/>
</dbReference>
<dbReference type="InterPro" id="IPR036396">
    <property type="entry name" value="Cyt_P450_sf"/>
</dbReference>
<keyword evidence="4 7" id="KW-0479">Metal-binding</keyword>
<dbReference type="InterPro" id="IPR002403">
    <property type="entry name" value="Cyt_P450_E_grp-IV"/>
</dbReference>
<keyword evidence="6 7" id="KW-0408">Iron</keyword>
<protein>
    <recommendedName>
        <fullName evidence="11">Cytochrome P450 monooxygenase</fullName>
    </recommendedName>
</protein>
<feature type="binding site" description="axial binding residue" evidence="7">
    <location>
        <position position="473"/>
    </location>
    <ligand>
        <name>heme</name>
        <dbReference type="ChEBI" id="CHEBI:30413"/>
    </ligand>
    <ligandPart>
        <name>Fe</name>
        <dbReference type="ChEBI" id="CHEBI:18248"/>
    </ligandPart>
</feature>
<reference evidence="9" key="1">
    <citation type="submission" date="2019-11" db="EMBL/GenBank/DDBJ databases">
        <title>Bipolaris sorokiniana Genome sequencing.</title>
        <authorList>
            <person name="Wang H."/>
        </authorList>
    </citation>
    <scope>NUCLEOTIDE SEQUENCE</scope>
</reference>
<dbReference type="AlphaFoldDB" id="A0A8H5ZR47"/>
<accession>A0A8H5ZR47</accession>
<evidence type="ECO:0000256" key="6">
    <source>
        <dbReference type="ARBA" id="ARBA00023004"/>
    </source>
</evidence>
<dbReference type="CDD" id="cd11041">
    <property type="entry name" value="CYP503A1-like"/>
    <property type="match status" value="1"/>
</dbReference>
<gene>
    <name evidence="9" type="ORF">GGP41_007766</name>
</gene>
<organism evidence="9 10">
    <name type="scientific">Cochliobolus sativus</name>
    <name type="common">Common root rot and spot blotch fungus</name>
    <name type="synonym">Bipolaris sorokiniana</name>
    <dbReference type="NCBI Taxonomy" id="45130"/>
    <lineage>
        <taxon>Eukaryota</taxon>
        <taxon>Fungi</taxon>
        <taxon>Dikarya</taxon>
        <taxon>Ascomycota</taxon>
        <taxon>Pezizomycotina</taxon>
        <taxon>Dothideomycetes</taxon>
        <taxon>Pleosporomycetidae</taxon>
        <taxon>Pleosporales</taxon>
        <taxon>Pleosporineae</taxon>
        <taxon>Pleosporaceae</taxon>
        <taxon>Bipolaris</taxon>
    </lineage>
</organism>
<dbReference type="Pfam" id="PF00067">
    <property type="entry name" value="p450"/>
    <property type="match status" value="1"/>
</dbReference>
<comment type="similarity">
    <text evidence="3">Belongs to the cytochrome P450 family.</text>
</comment>
<keyword evidence="8" id="KW-0472">Membrane</keyword>
<evidence type="ECO:0000256" key="8">
    <source>
        <dbReference type="SAM" id="Phobius"/>
    </source>
</evidence>
<dbReference type="PANTHER" id="PTHR46206">
    <property type="entry name" value="CYTOCHROME P450"/>
    <property type="match status" value="1"/>
</dbReference>
<name>A0A8H5ZR47_COCSA</name>
<evidence type="ECO:0000313" key="9">
    <source>
        <dbReference type="EMBL" id="KAF5852313.1"/>
    </source>
</evidence>
<keyword evidence="8" id="KW-1133">Transmembrane helix</keyword>
<evidence type="ECO:0000313" key="10">
    <source>
        <dbReference type="Proteomes" id="UP000624244"/>
    </source>
</evidence>
<proteinExistence type="inferred from homology"/>
<comment type="cofactor">
    <cofactor evidence="1 7">
        <name>heme</name>
        <dbReference type="ChEBI" id="CHEBI:30413"/>
    </cofactor>
</comment>
<sequence length="530" mass="60780">MGTFSLSENNTQTDSLSLLNLFSNAKSVGKPEVWRPYMIVLVAITVFVIGLGPFYDFIERRGNKHVVLGDCGWWLRRTMMTKFNLDPNNVVFDGYKRYTKQDKIWATWINDELIHILPPKFFDDVKNQPLQKLSFLKVVDEHFMWNLHVGDMVCQRDYVKAVKSQLNFSLRKMSTNPDHQTDIAIAERIAPPANTRGWRTVMLWDATLDIIHRVTAAVMVGPDLAATPEYIYHARGYTEEVTSWNAPLFAMPAFLRVPFFWLSKGGRQIRYHQREVQKFVYPELRKRQAAEHSSENFAMLDGLLKSAKDNTEASYARIVNQELFLTFAAAGLFSVVVCQLILSALGHPEYLEPLREEIGNAVRECGGWNKDACSRMPKLDSFLRETLRLSPPTALTLQRKVDVDIPLSNGEVIKAGTLIGFPTLAIQRDEEYYERPLEFDGYRFYDADTNTAKVKSVTQSRTYLPFGYGTQTCPGRFLATETSKIVFAKFLVDYEMRFTPKRIGKPVDWPIGGQIMPSIDAYVSFRLRKR</sequence>
<dbReference type="SUPFAM" id="SSF48264">
    <property type="entry name" value="Cytochrome P450"/>
    <property type="match status" value="1"/>
</dbReference>
<dbReference type="GO" id="GO:0004497">
    <property type="term" value="F:monooxygenase activity"/>
    <property type="evidence" value="ECO:0007669"/>
    <property type="project" value="InterPro"/>
</dbReference>
<dbReference type="PRINTS" id="PR00465">
    <property type="entry name" value="EP450IV"/>
</dbReference>
<evidence type="ECO:0000256" key="7">
    <source>
        <dbReference type="PIRSR" id="PIRSR602403-1"/>
    </source>
</evidence>
<dbReference type="EMBL" id="WNKQ01000003">
    <property type="protein sequence ID" value="KAF5852313.1"/>
    <property type="molecule type" value="Genomic_DNA"/>
</dbReference>
<comment type="pathway">
    <text evidence="2">Mycotoxin biosynthesis.</text>
</comment>
<feature type="transmembrane region" description="Helical" evidence="8">
    <location>
        <begin position="323"/>
        <end position="345"/>
    </location>
</feature>
<evidence type="ECO:0000256" key="3">
    <source>
        <dbReference type="ARBA" id="ARBA00010617"/>
    </source>
</evidence>
<keyword evidence="5" id="KW-0560">Oxidoreductase</keyword>
<dbReference type="Gene3D" id="1.10.630.10">
    <property type="entry name" value="Cytochrome P450"/>
    <property type="match status" value="1"/>
</dbReference>
<evidence type="ECO:0008006" key="11">
    <source>
        <dbReference type="Google" id="ProtNLM"/>
    </source>
</evidence>
<keyword evidence="8" id="KW-0812">Transmembrane</keyword>
<feature type="transmembrane region" description="Helical" evidence="8">
    <location>
        <begin position="37"/>
        <end position="55"/>
    </location>
</feature>
<evidence type="ECO:0000256" key="4">
    <source>
        <dbReference type="ARBA" id="ARBA00022723"/>
    </source>
</evidence>
<dbReference type="Proteomes" id="UP000624244">
    <property type="component" value="Unassembled WGS sequence"/>
</dbReference>
<dbReference type="GO" id="GO:0016705">
    <property type="term" value="F:oxidoreductase activity, acting on paired donors, with incorporation or reduction of molecular oxygen"/>
    <property type="evidence" value="ECO:0007669"/>
    <property type="project" value="InterPro"/>
</dbReference>
<evidence type="ECO:0000256" key="5">
    <source>
        <dbReference type="ARBA" id="ARBA00023002"/>
    </source>
</evidence>
<dbReference type="GO" id="GO:0005506">
    <property type="term" value="F:iron ion binding"/>
    <property type="evidence" value="ECO:0007669"/>
    <property type="project" value="InterPro"/>
</dbReference>
<evidence type="ECO:0000256" key="1">
    <source>
        <dbReference type="ARBA" id="ARBA00001971"/>
    </source>
</evidence>
<comment type="caution">
    <text evidence="9">The sequence shown here is derived from an EMBL/GenBank/DDBJ whole genome shotgun (WGS) entry which is preliminary data.</text>
</comment>